<keyword evidence="1" id="KW-0812">Transmembrane</keyword>
<comment type="caution">
    <text evidence="2">The sequence shown here is derived from an EMBL/GenBank/DDBJ whole genome shotgun (WGS) entry which is preliminary data.</text>
</comment>
<evidence type="ECO:0000313" key="3">
    <source>
        <dbReference type="Proteomes" id="UP000178925"/>
    </source>
</evidence>
<dbReference type="AlphaFoldDB" id="A0A1F5SND8"/>
<keyword evidence="1" id="KW-1133">Transmembrane helix</keyword>
<accession>A0A1F5SND8</accession>
<evidence type="ECO:0000256" key="1">
    <source>
        <dbReference type="SAM" id="Phobius"/>
    </source>
</evidence>
<sequence length="158" mass="17382">MFLTVHTTAAIAIGAQITNPAGAFLAGLVSHYILDVIPHGDETKWPNVTNGQLAKLALFDHMALVINLSALLVLKPGFDLTAPMALAILGSVAPDYLMALYRLTTSYTALFWQKLQKIIGPLEKFHHLIHFHIIKYDPPFWVGAILQATIMAALWILI</sequence>
<name>A0A1F5SND8_9BACT</name>
<feature type="transmembrane region" description="Helical" evidence="1">
    <location>
        <begin position="86"/>
        <end position="104"/>
    </location>
</feature>
<evidence type="ECO:0000313" key="2">
    <source>
        <dbReference type="EMBL" id="OGF27731.1"/>
    </source>
</evidence>
<proteinExistence type="predicted"/>
<reference evidence="2 3" key="1">
    <citation type="journal article" date="2016" name="Nat. Commun.">
        <title>Thousands of microbial genomes shed light on interconnected biogeochemical processes in an aquifer system.</title>
        <authorList>
            <person name="Anantharaman K."/>
            <person name="Brown C.T."/>
            <person name="Hug L.A."/>
            <person name="Sharon I."/>
            <person name="Castelle C.J."/>
            <person name="Probst A.J."/>
            <person name="Thomas B.C."/>
            <person name="Singh A."/>
            <person name="Wilkins M.J."/>
            <person name="Karaoz U."/>
            <person name="Brodie E.L."/>
            <person name="Williams K.H."/>
            <person name="Hubbard S.S."/>
            <person name="Banfield J.F."/>
        </authorList>
    </citation>
    <scope>NUCLEOTIDE SEQUENCE [LARGE SCALE GENOMIC DNA]</scope>
</reference>
<keyword evidence="1" id="KW-0472">Membrane</keyword>
<feature type="transmembrane region" description="Helical" evidence="1">
    <location>
        <begin position="140"/>
        <end position="157"/>
    </location>
</feature>
<dbReference type="Proteomes" id="UP000178925">
    <property type="component" value="Unassembled WGS sequence"/>
</dbReference>
<organism evidence="2 3">
    <name type="scientific">Candidatus Falkowbacteria bacterium RIFOXYA2_FULL_47_9</name>
    <dbReference type="NCBI Taxonomy" id="1797995"/>
    <lineage>
        <taxon>Bacteria</taxon>
        <taxon>Candidatus Falkowiibacteriota</taxon>
    </lineage>
</organism>
<dbReference type="EMBL" id="MFGC01000023">
    <property type="protein sequence ID" value="OGF27731.1"/>
    <property type="molecule type" value="Genomic_DNA"/>
</dbReference>
<gene>
    <name evidence="2" type="ORF">A2242_02795</name>
</gene>
<protein>
    <submittedName>
        <fullName evidence="2">Uncharacterized protein</fullName>
    </submittedName>
</protein>